<gene>
    <name evidence="2" type="ORF">BDA99DRAFT_511541</name>
</gene>
<name>A0AAD5JZ74_9FUNG</name>
<evidence type="ECO:0000313" key="3">
    <source>
        <dbReference type="Proteomes" id="UP001209540"/>
    </source>
</evidence>
<reference evidence="2" key="1">
    <citation type="journal article" date="2022" name="IScience">
        <title>Evolution of zygomycete secretomes and the origins of terrestrial fungal ecologies.</title>
        <authorList>
            <person name="Chang Y."/>
            <person name="Wang Y."/>
            <person name="Mondo S."/>
            <person name="Ahrendt S."/>
            <person name="Andreopoulos W."/>
            <person name="Barry K."/>
            <person name="Beard J."/>
            <person name="Benny G.L."/>
            <person name="Blankenship S."/>
            <person name="Bonito G."/>
            <person name="Cuomo C."/>
            <person name="Desiro A."/>
            <person name="Gervers K.A."/>
            <person name="Hundley H."/>
            <person name="Kuo A."/>
            <person name="LaButti K."/>
            <person name="Lang B.F."/>
            <person name="Lipzen A."/>
            <person name="O'Donnell K."/>
            <person name="Pangilinan J."/>
            <person name="Reynolds N."/>
            <person name="Sandor L."/>
            <person name="Smith M.E."/>
            <person name="Tsang A."/>
            <person name="Grigoriev I.V."/>
            <person name="Stajich J.E."/>
            <person name="Spatafora J.W."/>
        </authorList>
    </citation>
    <scope>NUCLEOTIDE SEQUENCE</scope>
    <source>
        <strain evidence="2">RSA 2281</strain>
    </source>
</reference>
<evidence type="ECO:0000313" key="2">
    <source>
        <dbReference type="EMBL" id="KAI9261497.1"/>
    </source>
</evidence>
<dbReference type="EMBL" id="JAIXMP010000015">
    <property type="protein sequence ID" value="KAI9261497.1"/>
    <property type="molecule type" value="Genomic_DNA"/>
</dbReference>
<feature type="region of interest" description="Disordered" evidence="1">
    <location>
        <begin position="123"/>
        <end position="155"/>
    </location>
</feature>
<dbReference type="AlphaFoldDB" id="A0AAD5JZ74"/>
<feature type="region of interest" description="Disordered" evidence="1">
    <location>
        <begin position="1"/>
        <end position="29"/>
    </location>
</feature>
<evidence type="ECO:0000256" key="1">
    <source>
        <dbReference type="SAM" id="MobiDB-lite"/>
    </source>
</evidence>
<keyword evidence="3" id="KW-1185">Reference proteome</keyword>
<protein>
    <submittedName>
        <fullName evidence="2">Uncharacterized protein</fullName>
    </submittedName>
</protein>
<reference evidence="2" key="2">
    <citation type="submission" date="2023-02" db="EMBL/GenBank/DDBJ databases">
        <authorList>
            <consortium name="DOE Joint Genome Institute"/>
            <person name="Mondo S.J."/>
            <person name="Chang Y."/>
            <person name="Wang Y."/>
            <person name="Ahrendt S."/>
            <person name="Andreopoulos W."/>
            <person name="Barry K."/>
            <person name="Beard J."/>
            <person name="Benny G.L."/>
            <person name="Blankenship S."/>
            <person name="Bonito G."/>
            <person name="Cuomo C."/>
            <person name="Desiro A."/>
            <person name="Gervers K.A."/>
            <person name="Hundley H."/>
            <person name="Kuo A."/>
            <person name="LaButti K."/>
            <person name="Lang B.F."/>
            <person name="Lipzen A."/>
            <person name="O'Donnell K."/>
            <person name="Pangilinan J."/>
            <person name="Reynolds N."/>
            <person name="Sandor L."/>
            <person name="Smith M.W."/>
            <person name="Tsang A."/>
            <person name="Grigoriev I.V."/>
            <person name="Stajich J.E."/>
            <person name="Spatafora J.W."/>
        </authorList>
    </citation>
    <scope>NUCLEOTIDE SEQUENCE</scope>
    <source>
        <strain evidence="2">RSA 2281</strain>
    </source>
</reference>
<organism evidence="2 3">
    <name type="scientific">Phascolomyces articulosus</name>
    <dbReference type="NCBI Taxonomy" id="60185"/>
    <lineage>
        <taxon>Eukaryota</taxon>
        <taxon>Fungi</taxon>
        <taxon>Fungi incertae sedis</taxon>
        <taxon>Mucoromycota</taxon>
        <taxon>Mucoromycotina</taxon>
        <taxon>Mucoromycetes</taxon>
        <taxon>Mucorales</taxon>
        <taxon>Lichtheimiaceae</taxon>
        <taxon>Phascolomyces</taxon>
    </lineage>
</organism>
<feature type="compositionally biased region" description="Basic residues" evidence="1">
    <location>
        <begin position="125"/>
        <end position="149"/>
    </location>
</feature>
<accession>A0AAD5JZ74</accession>
<comment type="caution">
    <text evidence="2">The sequence shown here is derived from an EMBL/GenBank/DDBJ whole genome shotgun (WGS) entry which is preliminary data.</text>
</comment>
<dbReference type="Proteomes" id="UP001209540">
    <property type="component" value="Unassembled WGS sequence"/>
</dbReference>
<sequence length="171" mass="19640">MVRRSSYTQQPSATATTQTVNAPQKQQHNKRRVSFDLDHNTVHILPSLEQCRQEASRRGREEWERKTFNQEMLCELIIAEIQQQYLSTMTEEDKQQEQEEGLLTLKSCLKKVVFQQQEEDITIAHTKKKSKKSNGKKKSKRGHANHKTHAAPGCTTTITQAYPVATSLPVH</sequence>
<feature type="compositionally biased region" description="Low complexity" evidence="1">
    <location>
        <begin position="1"/>
        <end position="19"/>
    </location>
</feature>
<proteinExistence type="predicted"/>